<evidence type="ECO:0000313" key="2">
    <source>
        <dbReference type="EMBL" id="RJF74620.1"/>
    </source>
</evidence>
<evidence type="ECO:0000313" key="3">
    <source>
        <dbReference type="Proteomes" id="UP000286287"/>
    </source>
</evidence>
<dbReference type="AlphaFoldDB" id="A0A418VEX2"/>
<dbReference type="EMBL" id="QYUJ01000009">
    <property type="protein sequence ID" value="RJF74620.1"/>
    <property type="molecule type" value="Genomic_DNA"/>
</dbReference>
<comment type="caution">
    <text evidence="2">The sequence shown here is derived from an EMBL/GenBank/DDBJ whole genome shotgun (WGS) entry which is preliminary data.</text>
</comment>
<protein>
    <submittedName>
        <fullName evidence="2">Uncharacterized protein</fullName>
    </submittedName>
</protein>
<evidence type="ECO:0000256" key="1">
    <source>
        <dbReference type="SAM" id="MobiDB-lite"/>
    </source>
</evidence>
<sequence length="103" mass="11600">MTNKFAALAAQGLNDSRQEKEETPQQRRGEELAAPGGPSRMLGGRVPDSLFKEFQYAKMAAETATGIRRVTTEDAVAAFVRMLRDPQVVENWHQELLEVRKNR</sequence>
<dbReference type="RefSeq" id="WP_119761208.1">
    <property type="nucleotide sequence ID" value="NZ_QYUJ01000009.1"/>
</dbReference>
<dbReference type="OrthoDB" id="74095at2"/>
<feature type="region of interest" description="Disordered" evidence="1">
    <location>
        <begin position="1"/>
        <end position="43"/>
    </location>
</feature>
<organism evidence="2 3">
    <name type="scientific">Deinococcus cavernae</name>
    <dbReference type="NCBI Taxonomy" id="2320857"/>
    <lineage>
        <taxon>Bacteria</taxon>
        <taxon>Thermotogati</taxon>
        <taxon>Deinococcota</taxon>
        <taxon>Deinococci</taxon>
        <taxon>Deinococcales</taxon>
        <taxon>Deinococcaceae</taxon>
        <taxon>Deinococcus</taxon>
    </lineage>
</organism>
<name>A0A418VEX2_9DEIO</name>
<reference evidence="2 3" key="1">
    <citation type="submission" date="2018-09" db="EMBL/GenBank/DDBJ databases">
        <authorList>
            <person name="Zhu H."/>
        </authorList>
    </citation>
    <scope>NUCLEOTIDE SEQUENCE [LARGE SCALE GENOMIC DNA]</scope>
    <source>
        <strain evidence="2 3">K2S05-167</strain>
    </source>
</reference>
<feature type="compositionally biased region" description="Basic and acidic residues" evidence="1">
    <location>
        <begin position="16"/>
        <end position="31"/>
    </location>
</feature>
<gene>
    <name evidence="2" type="ORF">D3875_03505</name>
</gene>
<accession>A0A418VEX2</accession>
<keyword evidence="3" id="KW-1185">Reference proteome</keyword>
<proteinExistence type="predicted"/>
<dbReference type="Proteomes" id="UP000286287">
    <property type="component" value="Unassembled WGS sequence"/>
</dbReference>